<dbReference type="GO" id="GO:0009306">
    <property type="term" value="P:protein secretion"/>
    <property type="evidence" value="ECO:0007669"/>
    <property type="project" value="InterPro"/>
</dbReference>
<dbReference type="NCBIfam" id="TIGR01402">
    <property type="entry name" value="fliQ"/>
    <property type="match status" value="1"/>
</dbReference>
<dbReference type="AlphaFoldDB" id="A0A7T3RBD7"/>
<evidence type="ECO:0000256" key="3">
    <source>
        <dbReference type="ARBA" id="ARBA00021718"/>
    </source>
</evidence>
<dbReference type="GO" id="GO:0044780">
    <property type="term" value="P:bacterial-type flagellum assembly"/>
    <property type="evidence" value="ECO:0007669"/>
    <property type="project" value="InterPro"/>
</dbReference>
<dbReference type="GO" id="GO:0005886">
    <property type="term" value="C:plasma membrane"/>
    <property type="evidence" value="ECO:0007669"/>
    <property type="project" value="UniProtKB-SubCell"/>
</dbReference>
<protein>
    <recommendedName>
        <fullName evidence="3 9">Flagellar biosynthetic protein FliQ</fullName>
    </recommendedName>
</protein>
<feature type="transmembrane region" description="Helical" evidence="9">
    <location>
        <begin position="12"/>
        <end position="38"/>
    </location>
</feature>
<comment type="subcellular location">
    <subcellularLocation>
        <location evidence="1 9">Cell membrane</location>
        <topology evidence="1">Multi-pass membrane protein</topology>
    </subcellularLocation>
    <subcellularLocation>
        <location evidence="9">Bacterial flagellum basal body</location>
    </subcellularLocation>
</comment>
<keyword evidence="10" id="KW-0966">Cell projection</keyword>
<dbReference type="PRINTS" id="PR00952">
    <property type="entry name" value="TYPE3IMQPROT"/>
</dbReference>
<dbReference type="Pfam" id="PF01313">
    <property type="entry name" value="Bac_export_3"/>
    <property type="match status" value="1"/>
</dbReference>
<evidence type="ECO:0000256" key="6">
    <source>
        <dbReference type="ARBA" id="ARBA00022989"/>
    </source>
</evidence>
<keyword evidence="10" id="KW-0282">Flagellum</keyword>
<dbReference type="GO" id="GO:0009425">
    <property type="term" value="C:bacterial-type flagellum basal body"/>
    <property type="evidence" value="ECO:0007669"/>
    <property type="project" value="UniProtKB-SubCell"/>
</dbReference>
<evidence type="ECO:0000313" key="11">
    <source>
        <dbReference type="Proteomes" id="UP000595224"/>
    </source>
</evidence>
<evidence type="ECO:0000256" key="9">
    <source>
        <dbReference type="RuleBase" id="RU364090"/>
    </source>
</evidence>
<accession>A0A7T3RBD7</accession>
<evidence type="ECO:0000256" key="4">
    <source>
        <dbReference type="ARBA" id="ARBA00022475"/>
    </source>
</evidence>
<dbReference type="InterPro" id="IPR006305">
    <property type="entry name" value="FliQ"/>
</dbReference>
<keyword evidence="5 9" id="KW-0812">Transmembrane</keyword>
<dbReference type="EMBL" id="CP064936">
    <property type="protein sequence ID" value="QPZ99984.1"/>
    <property type="molecule type" value="Genomic_DNA"/>
</dbReference>
<proteinExistence type="inferred from homology"/>
<comment type="similarity">
    <text evidence="2 9">Belongs to the FliQ/MopD/SpaQ family.</text>
</comment>
<evidence type="ECO:0000256" key="1">
    <source>
        <dbReference type="ARBA" id="ARBA00004651"/>
    </source>
</evidence>
<keyword evidence="11" id="KW-1185">Reference proteome</keyword>
<keyword evidence="7 9" id="KW-0472">Membrane</keyword>
<sequence length="89" mass="9577">MSNGEMFMLIQQGIFLVLKLCAPVLGAALVIGLIVAIFQATTSIQEQTLTFLPKLVTILLVIALLGAWMLSQAGDYFADILRAIPRVTG</sequence>
<organism evidence="10 11">
    <name type="scientific">Treponema peruense</name>
    <dbReference type="NCBI Taxonomy" id="2787628"/>
    <lineage>
        <taxon>Bacteria</taxon>
        <taxon>Pseudomonadati</taxon>
        <taxon>Spirochaetota</taxon>
        <taxon>Spirochaetia</taxon>
        <taxon>Spirochaetales</taxon>
        <taxon>Treponemataceae</taxon>
        <taxon>Treponema</taxon>
    </lineage>
</organism>
<dbReference type="PANTHER" id="PTHR34040">
    <property type="entry name" value="FLAGELLAR BIOSYNTHETIC PROTEIN FLIQ"/>
    <property type="match status" value="1"/>
</dbReference>
<evidence type="ECO:0000256" key="2">
    <source>
        <dbReference type="ARBA" id="ARBA00006156"/>
    </source>
</evidence>
<comment type="function">
    <text evidence="9">Role in flagellar biosynthesis.</text>
</comment>
<keyword evidence="6 9" id="KW-1133">Transmembrane helix</keyword>
<dbReference type="InterPro" id="IPR002191">
    <property type="entry name" value="Bac_export_3"/>
</dbReference>
<dbReference type="KEGG" id="tper:IWA51_06765"/>
<keyword evidence="10" id="KW-0969">Cilium</keyword>
<keyword evidence="4 9" id="KW-1003">Cell membrane</keyword>
<dbReference type="Proteomes" id="UP000595224">
    <property type="component" value="Chromosome"/>
</dbReference>
<evidence type="ECO:0000313" key="10">
    <source>
        <dbReference type="EMBL" id="QPZ99984.1"/>
    </source>
</evidence>
<gene>
    <name evidence="9 10" type="primary">fliQ</name>
    <name evidence="10" type="ORF">IWA51_06765</name>
</gene>
<feature type="transmembrane region" description="Helical" evidence="9">
    <location>
        <begin position="50"/>
        <end position="70"/>
    </location>
</feature>
<dbReference type="RefSeq" id="WP_177528059.1">
    <property type="nucleotide sequence ID" value="NZ_CBCSHE010000003.1"/>
</dbReference>
<reference evidence="10 11" key="1">
    <citation type="submission" date="2020-11" db="EMBL/GenBank/DDBJ databases">
        <title>Treponema Peruensis nv. sp., first commensal Treponema isolated from human feces.</title>
        <authorList>
            <person name="Belkhou C."/>
            <person name="Raes J."/>
        </authorList>
    </citation>
    <scope>NUCLEOTIDE SEQUENCE [LARGE SCALE GENOMIC DNA]</scope>
    <source>
        <strain evidence="10 11">RCC2812</strain>
    </source>
</reference>
<name>A0A7T3RBD7_9SPIR</name>
<evidence type="ECO:0000256" key="7">
    <source>
        <dbReference type="ARBA" id="ARBA00023136"/>
    </source>
</evidence>
<keyword evidence="8 9" id="KW-0975">Bacterial flagellum</keyword>
<dbReference type="PIRSF" id="PIRSF004669">
    <property type="entry name" value="FliQ"/>
    <property type="match status" value="1"/>
</dbReference>
<dbReference type="PANTHER" id="PTHR34040:SF2">
    <property type="entry name" value="FLAGELLAR BIOSYNTHETIC PROTEIN FLIQ"/>
    <property type="match status" value="1"/>
</dbReference>
<evidence type="ECO:0000256" key="8">
    <source>
        <dbReference type="ARBA" id="ARBA00023143"/>
    </source>
</evidence>
<evidence type="ECO:0000256" key="5">
    <source>
        <dbReference type="ARBA" id="ARBA00022692"/>
    </source>
</evidence>